<keyword evidence="2" id="KW-1185">Reference proteome</keyword>
<comment type="caution">
    <text evidence="1">The sequence shown here is derived from an EMBL/GenBank/DDBJ whole genome shotgun (WGS) entry which is preliminary data.</text>
</comment>
<evidence type="ECO:0008006" key="3">
    <source>
        <dbReference type="Google" id="ProtNLM"/>
    </source>
</evidence>
<protein>
    <recommendedName>
        <fullName evidence="3">F-box domain-containing protein</fullName>
    </recommendedName>
</protein>
<sequence>MSTLGDLAKLPAEIVCMIFNEIGDVEDAICLALTNHTLLGFGVERVNHLANVLNTPHSWRGDRIVLLGDWNEDDDAPKGLITEEDLKFFEERGIGWSSVTSEEGYTVTDTSPPSLQKYLPGHGPFPDFFTLERVSTLDFVSYLNIISAEQFYPEQPVLLNLSKRLYVVGESFEKSTHPRGFGLGNAIQTRICWSTVYPESSDPPICRGVWAGDRFALEDQAYVDRLVSEGEEWTDVTEEIAKELVKHWEEFQASE</sequence>
<dbReference type="EMBL" id="JASNQZ010000011">
    <property type="protein sequence ID" value="KAL0950964.1"/>
    <property type="molecule type" value="Genomic_DNA"/>
</dbReference>
<accession>A0ABR3J5P8</accession>
<evidence type="ECO:0000313" key="2">
    <source>
        <dbReference type="Proteomes" id="UP001556367"/>
    </source>
</evidence>
<organism evidence="1 2">
    <name type="scientific">Hohenbuehelia grisea</name>
    <dbReference type="NCBI Taxonomy" id="104357"/>
    <lineage>
        <taxon>Eukaryota</taxon>
        <taxon>Fungi</taxon>
        <taxon>Dikarya</taxon>
        <taxon>Basidiomycota</taxon>
        <taxon>Agaricomycotina</taxon>
        <taxon>Agaricomycetes</taxon>
        <taxon>Agaricomycetidae</taxon>
        <taxon>Agaricales</taxon>
        <taxon>Pleurotineae</taxon>
        <taxon>Pleurotaceae</taxon>
        <taxon>Hohenbuehelia</taxon>
    </lineage>
</organism>
<gene>
    <name evidence="1" type="ORF">HGRIS_014939</name>
</gene>
<reference evidence="2" key="1">
    <citation type="submission" date="2024-06" db="EMBL/GenBank/DDBJ databases">
        <title>Multi-omics analyses provide insights into the biosynthesis of the anticancer antibiotic pleurotin in Hohenbuehelia grisea.</title>
        <authorList>
            <person name="Weaver J.A."/>
            <person name="Alberti F."/>
        </authorList>
    </citation>
    <scope>NUCLEOTIDE SEQUENCE [LARGE SCALE GENOMIC DNA]</scope>
    <source>
        <strain evidence="2">T-177</strain>
    </source>
</reference>
<proteinExistence type="predicted"/>
<dbReference type="Proteomes" id="UP001556367">
    <property type="component" value="Unassembled WGS sequence"/>
</dbReference>
<name>A0ABR3J5P8_9AGAR</name>
<evidence type="ECO:0000313" key="1">
    <source>
        <dbReference type="EMBL" id="KAL0950964.1"/>
    </source>
</evidence>